<comment type="subunit">
    <text evidence="2 10">Homodimer.</text>
</comment>
<comment type="function">
    <text evidence="10">Catalyzes the transfer of a two-carbon ketol group from a ketose donor to an aldose acceptor, via a covalent intermediate with the cofactor thiamine pyrophosphate.</text>
</comment>
<dbReference type="InterPro" id="IPR055152">
    <property type="entry name" value="Transketolase-like_C_2"/>
</dbReference>
<evidence type="ECO:0000256" key="3">
    <source>
        <dbReference type="ARBA" id="ARBA00013152"/>
    </source>
</evidence>
<evidence type="ECO:0000256" key="7">
    <source>
        <dbReference type="ARBA" id="ARBA00023052"/>
    </source>
</evidence>
<evidence type="ECO:0000256" key="11">
    <source>
        <dbReference type="SAM" id="MobiDB-lite"/>
    </source>
</evidence>
<evidence type="ECO:0000313" key="13">
    <source>
        <dbReference type="EMBL" id="MDT0630354.1"/>
    </source>
</evidence>
<dbReference type="SUPFAM" id="SSF52518">
    <property type="entry name" value="Thiamin diphosphate-binding fold (THDP-binding)"/>
    <property type="match status" value="2"/>
</dbReference>
<feature type="region of interest" description="Disordered" evidence="11">
    <location>
        <begin position="1"/>
        <end position="24"/>
    </location>
</feature>
<keyword evidence="5 10" id="KW-0479">Metal-binding</keyword>
<organism evidence="13 14">
    <name type="scientific">Rubrivirga litoralis</name>
    <dbReference type="NCBI Taxonomy" id="3075598"/>
    <lineage>
        <taxon>Bacteria</taxon>
        <taxon>Pseudomonadati</taxon>
        <taxon>Rhodothermota</taxon>
        <taxon>Rhodothermia</taxon>
        <taxon>Rhodothermales</taxon>
        <taxon>Rubricoccaceae</taxon>
        <taxon>Rubrivirga</taxon>
    </lineage>
</organism>
<evidence type="ECO:0000256" key="8">
    <source>
        <dbReference type="ARBA" id="ARBA00049473"/>
    </source>
</evidence>
<dbReference type="PROSITE" id="PS00802">
    <property type="entry name" value="TRANSKETOLASE_2"/>
    <property type="match status" value="1"/>
</dbReference>
<evidence type="ECO:0000256" key="1">
    <source>
        <dbReference type="ARBA" id="ARBA00007131"/>
    </source>
</evidence>
<name>A0ABU3BM41_9BACT</name>
<dbReference type="InterPro" id="IPR020826">
    <property type="entry name" value="Transketolase_BS"/>
</dbReference>
<feature type="domain" description="Transketolase-like pyrimidine-binding" evidence="12">
    <location>
        <begin position="376"/>
        <end position="546"/>
    </location>
</feature>
<reference evidence="13 14" key="1">
    <citation type="submission" date="2023-09" db="EMBL/GenBank/DDBJ databases">
        <authorList>
            <person name="Rey-Velasco X."/>
        </authorList>
    </citation>
    <scope>NUCLEOTIDE SEQUENCE [LARGE SCALE GENOMIC DNA]</scope>
    <source>
        <strain evidence="13 14">F394</strain>
    </source>
</reference>
<dbReference type="SMART" id="SM00861">
    <property type="entry name" value="Transket_pyr"/>
    <property type="match status" value="1"/>
</dbReference>
<keyword evidence="4 10" id="KW-0808">Transferase</keyword>
<dbReference type="SUPFAM" id="SSF52922">
    <property type="entry name" value="TK C-terminal domain-like"/>
    <property type="match status" value="1"/>
</dbReference>
<evidence type="ECO:0000256" key="9">
    <source>
        <dbReference type="NCBIfam" id="TIGR00232"/>
    </source>
</evidence>
<dbReference type="InterPro" id="IPR005478">
    <property type="entry name" value="Transketolase_bac-like"/>
</dbReference>
<dbReference type="Pfam" id="PF22613">
    <property type="entry name" value="Transketolase_C_1"/>
    <property type="match status" value="1"/>
</dbReference>
<dbReference type="InterPro" id="IPR005474">
    <property type="entry name" value="Transketolase_N"/>
</dbReference>
<dbReference type="NCBIfam" id="TIGR00232">
    <property type="entry name" value="tktlase_bact"/>
    <property type="match status" value="1"/>
</dbReference>
<comment type="cofactor">
    <cofactor evidence="10">
        <name>Mg(2+)</name>
        <dbReference type="ChEBI" id="CHEBI:18420"/>
    </cofactor>
    <cofactor evidence="10">
        <name>Ca(2+)</name>
        <dbReference type="ChEBI" id="CHEBI:29108"/>
    </cofactor>
    <cofactor evidence="10">
        <name>Mn(2+)</name>
        <dbReference type="ChEBI" id="CHEBI:29035"/>
    </cofactor>
    <cofactor evidence="10">
        <name>Co(2+)</name>
        <dbReference type="ChEBI" id="CHEBI:48828"/>
    </cofactor>
    <text evidence="10">Binds 1 Mg(2+) ion per subunit. Can also utilize other divalent metal cations, such as Ca(2+), Mn(2+) and Co(2+).</text>
</comment>
<comment type="similarity">
    <text evidence="1 10">Belongs to the transketolase family.</text>
</comment>
<dbReference type="EC" id="2.2.1.1" evidence="3 9"/>
<comment type="cofactor">
    <cofactor evidence="10">
        <name>thiamine diphosphate</name>
        <dbReference type="ChEBI" id="CHEBI:58937"/>
    </cofactor>
    <text evidence="10">Binds 1 thiamine pyrophosphate per subunit.</text>
</comment>
<gene>
    <name evidence="13" type="primary">tkt</name>
    <name evidence="13" type="ORF">RM540_01220</name>
</gene>
<dbReference type="InterPro" id="IPR005475">
    <property type="entry name" value="Transketolase-like_Pyr-bd"/>
</dbReference>
<dbReference type="Proteomes" id="UP001267426">
    <property type="component" value="Unassembled WGS sequence"/>
</dbReference>
<comment type="caution">
    <text evidence="13">The sequence shown here is derived from an EMBL/GenBank/DDBJ whole genome shotgun (WGS) entry which is preliminary data.</text>
</comment>
<keyword evidence="10" id="KW-0106">Calcium</keyword>
<dbReference type="PROSITE" id="PS00801">
    <property type="entry name" value="TRANSKETOLASE_1"/>
    <property type="match status" value="1"/>
</dbReference>
<evidence type="ECO:0000256" key="2">
    <source>
        <dbReference type="ARBA" id="ARBA00011738"/>
    </source>
</evidence>
<dbReference type="PANTHER" id="PTHR43522">
    <property type="entry name" value="TRANSKETOLASE"/>
    <property type="match status" value="1"/>
</dbReference>
<evidence type="ECO:0000256" key="10">
    <source>
        <dbReference type="RuleBase" id="RU004996"/>
    </source>
</evidence>
<dbReference type="GO" id="GO:0004802">
    <property type="term" value="F:transketolase activity"/>
    <property type="evidence" value="ECO:0007669"/>
    <property type="project" value="UniProtKB-EC"/>
</dbReference>
<feature type="compositionally biased region" description="Basic and acidic residues" evidence="11">
    <location>
        <begin position="15"/>
        <end position="24"/>
    </location>
</feature>
<evidence type="ECO:0000259" key="12">
    <source>
        <dbReference type="SMART" id="SM00861"/>
    </source>
</evidence>
<dbReference type="EMBL" id="JAVRHT010000001">
    <property type="protein sequence ID" value="MDT0630354.1"/>
    <property type="molecule type" value="Genomic_DNA"/>
</dbReference>
<dbReference type="PANTHER" id="PTHR43522:SF2">
    <property type="entry name" value="TRANSKETOLASE 1-RELATED"/>
    <property type="match status" value="1"/>
</dbReference>
<keyword evidence="14" id="KW-1185">Reference proteome</keyword>
<proteinExistence type="inferred from homology"/>
<accession>A0ABU3BM41</accession>
<dbReference type="Gene3D" id="3.40.50.920">
    <property type="match status" value="1"/>
</dbReference>
<dbReference type="Pfam" id="PF00456">
    <property type="entry name" value="Transketolase_N"/>
    <property type="match status" value="1"/>
</dbReference>
<comment type="catalytic activity">
    <reaction evidence="8 10">
        <text>D-sedoheptulose 7-phosphate + D-glyceraldehyde 3-phosphate = aldehydo-D-ribose 5-phosphate + D-xylulose 5-phosphate</text>
        <dbReference type="Rhea" id="RHEA:10508"/>
        <dbReference type="ChEBI" id="CHEBI:57483"/>
        <dbReference type="ChEBI" id="CHEBI:57737"/>
        <dbReference type="ChEBI" id="CHEBI:58273"/>
        <dbReference type="ChEBI" id="CHEBI:59776"/>
        <dbReference type="EC" id="2.2.1.1"/>
    </reaction>
</comment>
<keyword evidence="7 10" id="KW-0786">Thiamine pyrophosphate</keyword>
<evidence type="ECO:0000256" key="4">
    <source>
        <dbReference type="ARBA" id="ARBA00022679"/>
    </source>
</evidence>
<dbReference type="Pfam" id="PF02779">
    <property type="entry name" value="Transket_pyr"/>
    <property type="match status" value="1"/>
</dbReference>
<dbReference type="InterPro" id="IPR029061">
    <property type="entry name" value="THDP-binding"/>
</dbReference>
<dbReference type="InterPro" id="IPR009014">
    <property type="entry name" value="Transketo_C/PFOR_II"/>
</dbReference>
<dbReference type="InterPro" id="IPR033247">
    <property type="entry name" value="Transketolase_fam"/>
</dbReference>
<protein>
    <recommendedName>
        <fullName evidence="3 9">Transketolase</fullName>
        <ecNumber evidence="3 9">2.2.1.1</ecNumber>
    </recommendedName>
</protein>
<sequence length="683" mass="73320">MAQPTVSTDQMEDPAPERSSRERAHLEEVAANTIRGLTIDAVEKANSGHPGLPMGMADAATVLWTRFLKHNPEDPQWFDRDRFVLSAGHGSMLIYSLLHLSGYDVSLEDLKEFRQLHSKTPGHPEVHHTPGVETTTGPLGQGLATAVGMAIAEKHLAAAFNTADHVVVGHYTYVIASDGDLQEGVTNEASSLAGHLGLGRLVVLYDDNHVSIDGDTQLSFTEDRAGRYEALGWHVIREIDGHDNEAVARAIREARNVLDRPSFLEVRTTIGYGSPNLAGQHTVHSDAIGDEEIEATKKNLGIPLEPDFYVPDDATALFHEQAARGAREQHEWEGRLTAYAEAQPDQAADLRRRIEGRLPDGWTDALPTFDADEKGMASRAASGKVLDALVPVLPELVGGSADLTPSVKTKAKGMQDFQKTTAEARYVHYGIREHAMAAAMNGMALHGGVRPYGGTFLIFSDYMKPAVRLGALMEAPVVHVFTHDSVGLGEDGPTHQPIEQLAGLRAIPGLHVVRPADANETAAAWKLAVESPGPTALALSRQALPTFAESKDRAVDGVARGGYVLSDADGEPDLILVGAGAEVNLLMEAKKELGGAVRVVSMPCDRLFFQQDEAYRESVLPSSVRARVAVEAASPYGWGRVVGLDGEVIAIDRFGESAPGADALTDLGLTVEAVVEAARRVRS</sequence>
<evidence type="ECO:0000256" key="6">
    <source>
        <dbReference type="ARBA" id="ARBA00022842"/>
    </source>
</evidence>
<dbReference type="CDD" id="cd07033">
    <property type="entry name" value="TPP_PYR_DXS_TK_like"/>
    <property type="match status" value="1"/>
</dbReference>
<dbReference type="Gene3D" id="3.40.50.970">
    <property type="match status" value="2"/>
</dbReference>
<keyword evidence="6 10" id="KW-0460">Magnesium</keyword>
<evidence type="ECO:0000256" key="5">
    <source>
        <dbReference type="ARBA" id="ARBA00022723"/>
    </source>
</evidence>
<dbReference type="CDD" id="cd02012">
    <property type="entry name" value="TPP_TK"/>
    <property type="match status" value="1"/>
</dbReference>
<dbReference type="InterPro" id="IPR049557">
    <property type="entry name" value="Transketolase_CS"/>
</dbReference>
<evidence type="ECO:0000313" key="14">
    <source>
        <dbReference type="Proteomes" id="UP001267426"/>
    </source>
</evidence>